<protein>
    <submittedName>
        <fullName evidence="1">Uncharacterized protein</fullName>
    </submittedName>
</protein>
<dbReference type="AlphaFoldDB" id="A0A7J8JFQ6"/>
<evidence type="ECO:0000313" key="2">
    <source>
        <dbReference type="Proteomes" id="UP000593571"/>
    </source>
</evidence>
<accession>A0A7J8JFQ6</accession>
<name>A0A7J8JFQ6_ROUAE</name>
<dbReference type="EMBL" id="JACASE010000002">
    <property type="protein sequence ID" value="KAF6495723.1"/>
    <property type="molecule type" value="Genomic_DNA"/>
</dbReference>
<comment type="caution">
    <text evidence="1">The sequence shown here is derived from an EMBL/GenBank/DDBJ whole genome shotgun (WGS) entry which is preliminary data.</text>
</comment>
<keyword evidence="2" id="KW-1185">Reference proteome</keyword>
<sequence>MKTTEQYRKCSETDPVRSAIAFLRHGAEPHAKSTGGISDVEKLETCAHRRDENPIQQNVAAGGRRSSLEKETRDTTRLKVVTGALCFAHITWCLIHNAGFLKTSPVFKAKISETRQQCKRRRCNVTTKSSFP</sequence>
<evidence type="ECO:0000313" key="1">
    <source>
        <dbReference type="EMBL" id="KAF6495723.1"/>
    </source>
</evidence>
<dbReference type="Proteomes" id="UP000593571">
    <property type="component" value="Unassembled WGS sequence"/>
</dbReference>
<proteinExistence type="predicted"/>
<organism evidence="1 2">
    <name type="scientific">Rousettus aegyptiacus</name>
    <name type="common">Egyptian fruit bat</name>
    <name type="synonym">Pteropus aegyptiacus</name>
    <dbReference type="NCBI Taxonomy" id="9407"/>
    <lineage>
        <taxon>Eukaryota</taxon>
        <taxon>Metazoa</taxon>
        <taxon>Chordata</taxon>
        <taxon>Craniata</taxon>
        <taxon>Vertebrata</taxon>
        <taxon>Euteleostomi</taxon>
        <taxon>Mammalia</taxon>
        <taxon>Eutheria</taxon>
        <taxon>Laurasiatheria</taxon>
        <taxon>Chiroptera</taxon>
        <taxon>Yinpterochiroptera</taxon>
        <taxon>Pteropodoidea</taxon>
        <taxon>Pteropodidae</taxon>
        <taxon>Rousettinae</taxon>
        <taxon>Rousettus</taxon>
    </lineage>
</organism>
<reference evidence="1 2" key="1">
    <citation type="journal article" date="2020" name="Nature">
        <title>Six reference-quality genomes reveal evolution of bat adaptations.</title>
        <authorList>
            <person name="Jebb D."/>
            <person name="Huang Z."/>
            <person name="Pippel M."/>
            <person name="Hughes G.M."/>
            <person name="Lavrichenko K."/>
            <person name="Devanna P."/>
            <person name="Winkler S."/>
            <person name="Jermiin L.S."/>
            <person name="Skirmuntt E.C."/>
            <person name="Katzourakis A."/>
            <person name="Burkitt-Gray L."/>
            <person name="Ray D.A."/>
            <person name="Sullivan K.A.M."/>
            <person name="Roscito J.G."/>
            <person name="Kirilenko B.M."/>
            <person name="Davalos L.M."/>
            <person name="Corthals A.P."/>
            <person name="Power M.L."/>
            <person name="Jones G."/>
            <person name="Ransome R.D."/>
            <person name="Dechmann D.K.N."/>
            <person name="Locatelli A.G."/>
            <person name="Puechmaille S.J."/>
            <person name="Fedrigo O."/>
            <person name="Jarvis E.D."/>
            <person name="Hiller M."/>
            <person name="Vernes S.C."/>
            <person name="Myers E.W."/>
            <person name="Teeling E.C."/>
        </authorList>
    </citation>
    <scope>NUCLEOTIDE SEQUENCE [LARGE SCALE GENOMIC DNA]</scope>
    <source>
        <strain evidence="1">MRouAeg1</strain>
        <tissue evidence="1">Muscle</tissue>
    </source>
</reference>
<gene>
    <name evidence="1" type="ORF">HJG63_010121</name>
</gene>